<keyword evidence="2" id="KW-1185">Reference proteome</keyword>
<comment type="caution">
    <text evidence="1">The sequence shown here is derived from an EMBL/GenBank/DDBJ whole genome shotgun (WGS) entry which is preliminary data.</text>
</comment>
<protein>
    <submittedName>
        <fullName evidence="1">Uncharacterized protein</fullName>
    </submittedName>
</protein>
<dbReference type="RefSeq" id="WP_311559172.1">
    <property type="nucleotide sequence ID" value="NZ_JAVREJ010000020.1"/>
</dbReference>
<organism evidence="1 2">
    <name type="scientific">Pseudonocardia charpentierae</name>
    <dbReference type="NCBI Taxonomy" id="3075545"/>
    <lineage>
        <taxon>Bacteria</taxon>
        <taxon>Bacillati</taxon>
        <taxon>Actinomycetota</taxon>
        <taxon>Actinomycetes</taxon>
        <taxon>Pseudonocardiales</taxon>
        <taxon>Pseudonocardiaceae</taxon>
        <taxon>Pseudonocardia</taxon>
    </lineage>
</organism>
<name>A0ABU2NFZ0_9PSEU</name>
<dbReference type="EMBL" id="JAVREJ010000020">
    <property type="protein sequence ID" value="MDT0352666.1"/>
    <property type="molecule type" value="Genomic_DNA"/>
</dbReference>
<sequence length="88" mass="10039">MLLGALGWRLAAVDWPVRSARLSLHPAEPADAGQTWTYWRRPDVSRRITVAPVDVEQHRVWFTDPTHGGHGRRMAEHGLKLPVRAELR</sequence>
<dbReference type="Proteomes" id="UP001183202">
    <property type="component" value="Unassembled WGS sequence"/>
</dbReference>
<accession>A0ABU2NFZ0</accession>
<reference evidence="2" key="1">
    <citation type="submission" date="2023-07" db="EMBL/GenBank/DDBJ databases">
        <title>30 novel species of actinomycetes from the DSMZ collection.</title>
        <authorList>
            <person name="Nouioui I."/>
        </authorList>
    </citation>
    <scope>NUCLEOTIDE SEQUENCE [LARGE SCALE GENOMIC DNA]</scope>
    <source>
        <strain evidence="2">DSM 45834</strain>
    </source>
</reference>
<proteinExistence type="predicted"/>
<evidence type="ECO:0000313" key="1">
    <source>
        <dbReference type="EMBL" id="MDT0352666.1"/>
    </source>
</evidence>
<gene>
    <name evidence="1" type="ORF">RM445_24390</name>
</gene>
<evidence type="ECO:0000313" key="2">
    <source>
        <dbReference type="Proteomes" id="UP001183202"/>
    </source>
</evidence>